<organism evidence="2 3">
    <name type="scientific">Catenulispora pinistramenti</name>
    <dbReference type="NCBI Taxonomy" id="2705254"/>
    <lineage>
        <taxon>Bacteria</taxon>
        <taxon>Bacillati</taxon>
        <taxon>Actinomycetota</taxon>
        <taxon>Actinomycetes</taxon>
        <taxon>Catenulisporales</taxon>
        <taxon>Catenulisporaceae</taxon>
        <taxon>Catenulispora</taxon>
    </lineage>
</organism>
<dbReference type="EMBL" id="JAAFYZ010000003">
    <property type="protein sequence ID" value="MBS2545510.1"/>
    <property type="molecule type" value="Genomic_DNA"/>
</dbReference>
<feature type="region of interest" description="Disordered" evidence="1">
    <location>
        <begin position="1"/>
        <end position="30"/>
    </location>
</feature>
<evidence type="ECO:0000256" key="1">
    <source>
        <dbReference type="SAM" id="MobiDB-lite"/>
    </source>
</evidence>
<sequence length="155" mass="17329">MPKKKKHRTKPPASLKSPRQPGSRPVPRHEQQYGQVGDTLFDIEHAFQVLRTSRRRTVPIDVPSWARMYGMDDNPFAPMTLGPLFDRAHAMSTNLARPLILATIATGSTRAEDTLLIIDGSHRLYRAFVEGYDQLPALVLTEAETAAITVIRPTT</sequence>
<evidence type="ECO:0008006" key="4">
    <source>
        <dbReference type="Google" id="ProtNLM"/>
    </source>
</evidence>
<keyword evidence="3" id="KW-1185">Reference proteome</keyword>
<evidence type="ECO:0000313" key="3">
    <source>
        <dbReference type="Proteomes" id="UP000730482"/>
    </source>
</evidence>
<dbReference type="RefSeq" id="WP_212007174.1">
    <property type="nucleotide sequence ID" value="NZ_JAAFYZ010000003.1"/>
</dbReference>
<proteinExistence type="predicted"/>
<accession>A0ABS5KI03</accession>
<dbReference type="Proteomes" id="UP000730482">
    <property type="component" value="Unassembled WGS sequence"/>
</dbReference>
<reference evidence="2 3" key="1">
    <citation type="submission" date="2020-02" db="EMBL/GenBank/DDBJ databases">
        <title>Acidophilic actinobacteria isolated from forest soil.</title>
        <authorList>
            <person name="Golinska P."/>
        </authorList>
    </citation>
    <scope>NUCLEOTIDE SEQUENCE [LARGE SCALE GENOMIC DNA]</scope>
    <source>
        <strain evidence="2 3">NL8</strain>
    </source>
</reference>
<name>A0ABS5KI03_9ACTN</name>
<comment type="caution">
    <text evidence="2">The sequence shown here is derived from an EMBL/GenBank/DDBJ whole genome shotgun (WGS) entry which is preliminary data.</text>
</comment>
<feature type="compositionally biased region" description="Basic residues" evidence="1">
    <location>
        <begin position="1"/>
        <end position="10"/>
    </location>
</feature>
<evidence type="ECO:0000313" key="2">
    <source>
        <dbReference type="EMBL" id="MBS2545510.1"/>
    </source>
</evidence>
<protein>
    <recommendedName>
        <fullName evidence="4">ParB/Sulfiredoxin domain-containing protein</fullName>
    </recommendedName>
</protein>
<gene>
    <name evidence="2" type="ORF">KGQ19_01370</name>
</gene>